<dbReference type="RefSeq" id="WP_139630761.1">
    <property type="nucleotide sequence ID" value="NZ_VDLX02000004.1"/>
</dbReference>
<comment type="caution">
    <text evidence="1">The sequence shown here is derived from an EMBL/GenBank/DDBJ whole genome shotgun (WGS) entry which is preliminary data.</text>
</comment>
<proteinExistence type="predicted"/>
<dbReference type="OrthoDB" id="3816435at2"/>
<reference evidence="1 2" key="1">
    <citation type="submission" date="2019-10" db="EMBL/GenBank/DDBJ databases">
        <title>Nonomuraea sp. nov., isolated from Phyllanthus amarus.</title>
        <authorList>
            <person name="Klykleung N."/>
            <person name="Tanasupawat S."/>
        </authorList>
    </citation>
    <scope>NUCLEOTIDE SEQUENCE [LARGE SCALE GENOMIC DNA]</scope>
    <source>
        <strain evidence="1 2">PA1-10</strain>
    </source>
</reference>
<dbReference type="AlphaFoldDB" id="A0A5C4WR24"/>
<gene>
    <name evidence="1" type="ORF">FH608_013255</name>
</gene>
<dbReference type="SUPFAM" id="SSF56112">
    <property type="entry name" value="Protein kinase-like (PK-like)"/>
    <property type="match status" value="1"/>
</dbReference>
<keyword evidence="1" id="KW-0808">Transferase</keyword>
<sequence>MDDPLPEPVLASVLGRPGGTVVTCRREPIGGSSGAATGRVTRLSGLARCGGEEVPFSVVRKEVRPVREGRHAPYAGDPRHWAYWRREPLAYASGLLPAGPGLAAPRCHGVVGDVVYLADVTGVPESPHLAARRLGAWQAGTAVPDVPWLAGHQLAQRLATSEWTPVAADPRVARLWARQDELLAELARLPVVLTHGDFSAGNLVARPDAPTGGVPEAGRETTPQGSSHRAPAGTTVVLDWATLGAGPVGADLAALALSTFADPLEHYLAGAGGRFVRADVECGYRATLALTGAGRVHWMATRGVRPPDGYEDFILSQAP</sequence>
<protein>
    <submittedName>
        <fullName evidence="1">Phosphotransferase</fullName>
    </submittedName>
</protein>
<dbReference type="InterPro" id="IPR011009">
    <property type="entry name" value="Kinase-like_dom_sf"/>
</dbReference>
<dbReference type="GO" id="GO:0016740">
    <property type="term" value="F:transferase activity"/>
    <property type="evidence" value="ECO:0007669"/>
    <property type="project" value="UniProtKB-KW"/>
</dbReference>
<accession>A0A5C4WR24</accession>
<dbReference type="EMBL" id="VDLX02000004">
    <property type="protein sequence ID" value="KAB8195322.1"/>
    <property type="molecule type" value="Genomic_DNA"/>
</dbReference>
<name>A0A5C4WR24_9ACTN</name>
<dbReference type="Gene3D" id="3.90.1200.10">
    <property type="match status" value="1"/>
</dbReference>
<evidence type="ECO:0000313" key="1">
    <source>
        <dbReference type="EMBL" id="KAB8195322.1"/>
    </source>
</evidence>
<organism evidence="1 2">
    <name type="scientific">Nonomuraea phyllanthi</name>
    <dbReference type="NCBI Taxonomy" id="2219224"/>
    <lineage>
        <taxon>Bacteria</taxon>
        <taxon>Bacillati</taxon>
        <taxon>Actinomycetota</taxon>
        <taxon>Actinomycetes</taxon>
        <taxon>Streptosporangiales</taxon>
        <taxon>Streptosporangiaceae</taxon>
        <taxon>Nonomuraea</taxon>
    </lineage>
</organism>
<keyword evidence="2" id="KW-1185">Reference proteome</keyword>
<evidence type="ECO:0000313" key="2">
    <source>
        <dbReference type="Proteomes" id="UP000312512"/>
    </source>
</evidence>
<dbReference type="Proteomes" id="UP000312512">
    <property type="component" value="Unassembled WGS sequence"/>
</dbReference>